<dbReference type="InParanoid" id="A0A136J1Y8"/>
<evidence type="ECO:0000259" key="3">
    <source>
        <dbReference type="Pfam" id="PF15456"/>
    </source>
</evidence>
<feature type="compositionally biased region" description="Low complexity" evidence="2">
    <location>
        <begin position="174"/>
        <end position="185"/>
    </location>
</feature>
<feature type="coiled-coil region" evidence="1">
    <location>
        <begin position="373"/>
        <end position="415"/>
    </location>
</feature>
<dbReference type="Pfam" id="PF15456">
    <property type="entry name" value="Uds1"/>
    <property type="match status" value="1"/>
</dbReference>
<evidence type="ECO:0000256" key="2">
    <source>
        <dbReference type="SAM" id="MobiDB-lite"/>
    </source>
</evidence>
<protein>
    <submittedName>
        <fullName evidence="4">Up-regulated during septation-domain-containing protein</fullName>
    </submittedName>
</protein>
<feature type="compositionally biased region" description="Polar residues" evidence="2">
    <location>
        <begin position="285"/>
        <end position="301"/>
    </location>
</feature>
<feature type="compositionally biased region" description="Low complexity" evidence="2">
    <location>
        <begin position="332"/>
        <end position="344"/>
    </location>
</feature>
<organism evidence="4 5">
    <name type="scientific">Microdochium bolleyi</name>
    <dbReference type="NCBI Taxonomy" id="196109"/>
    <lineage>
        <taxon>Eukaryota</taxon>
        <taxon>Fungi</taxon>
        <taxon>Dikarya</taxon>
        <taxon>Ascomycota</taxon>
        <taxon>Pezizomycotina</taxon>
        <taxon>Sordariomycetes</taxon>
        <taxon>Xylariomycetidae</taxon>
        <taxon>Xylariales</taxon>
        <taxon>Microdochiaceae</taxon>
        <taxon>Microdochium</taxon>
    </lineage>
</organism>
<keyword evidence="5" id="KW-1185">Reference proteome</keyword>
<keyword evidence="1" id="KW-0175">Coiled coil</keyword>
<gene>
    <name evidence="4" type="ORF">Micbo1qcDRAFT_205113</name>
</gene>
<name>A0A136J1Y8_9PEZI</name>
<feature type="compositionally biased region" description="Polar residues" evidence="2">
    <location>
        <begin position="1"/>
        <end position="11"/>
    </location>
</feature>
<evidence type="ECO:0000313" key="4">
    <source>
        <dbReference type="EMBL" id="KXJ91094.1"/>
    </source>
</evidence>
<dbReference type="Proteomes" id="UP000070501">
    <property type="component" value="Unassembled WGS sequence"/>
</dbReference>
<dbReference type="InterPro" id="IPR029191">
    <property type="entry name" value="Uds1"/>
</dbReference>
<feature type="region of interest" description="Disordered" evidence="2">
    <location>
        <begin position="1"/>
        <end position="21"/>
    </location>
</feature>
<feature type="region of interest" description="Disordered" evidence="2">
    <location>
        <begin position="285"/>
        <end position="366"/>
    </location>
</feature>
<evidence type="ECO:0000313" key="5">
    <source>
        <dbReference type="Proteomes" id="UP000070501"/>
    </source>
</evidence>
<feature type="compositionally biased region" description="Basic and acidic residues" evidence="2">
    <location>
        <begin position="345"/>
        <end position="366"/>
    </location>
</feature>
<accession>A0A136J1Y8</accession>
<dbReference type="OrthoDB" id="5429395at2759"/>
<feature type="region of interest" description="Disordered" evidence="2">
    <location>
        <begin position="629"/>
        <end position="661"/>
    </location>
</feature>
<feature type="region of interest" description="Disordered" evidence="2">
    <location>
        <begin position="87"/>
        <end position="245"/>
    </location>
</feature>
<proteinExistence type="predicted"/>
<feature type="compositionally biased region" description="Polar residues" evidence="2">
    <location>
        <begin position="188"/>
        <end position="228"/>
    </location>
</feature>
<feature type="domain" description="Up-regulated during septation protein 1" evidence="3">
    <location>
        <begin position="374"/>
        <end position="492"/>
    </location>
</feature>
<dbReference type="AlphaFoldDB" id="A0A136J1Y8"/>
<evidence type="ECO:0000256" key="1">
    <source>
        <dbReference type="SAM" id="Coils"/>
    </source>
</evidence>
<sequence length="688" mass="75731">MSTDSLASSSSGEERKSFVWRMQQPESRKYQLFPSQKQLPTVSAGKQLDVEQIQSATQVAVGEKAEKMSLTSGLRSRIKEHNLNRRRKVSVPELGPMTTVQEVAMDSPTIPGRPALHERSMSSPVGALGRCRSAEEASGVVPRSVPQQDSSMSRAALSPKDLTPLVIPMQGATLPPSSHVLSPPSRTRAGTTPQDQSKRMSTTPYTPMTASTFAYTPRSAMTTSTMPTPISAPADARSSPEPWGDRQGVASIAVVTKPPLETVVTATKPSVELLHQRSAPALSFHTRSGSASVLTNQNRSGSAVGHRRNQSDTGSIMERGRPRKRADGTLISGKPSMRSSSRQSRSAERRAFEELPRGWKPNDARSHLDSTEINTLQRQAEDQAMRFDILRKEDVDRLSQELRRLDERTEYLRRTYTSLRAGRRNLHTRICQYLRSSRGAAFSPEALLKQEEALAELDASIDDWVSKLEHAENRRTRVRQKLLEHVAAAVTMVPAVVRQDSRPLEPIRANPVASILPVCASDLSTPPRSPNKESFLKLEASPSPSPQRVVARVPSVIPEEADSIASCRLSAATIAKDALVRMESIRIYADSDVYDLLADVENEFTKLNSGEVVSPEVIQSPRFEEKRRQLHRARSHELLNGPSKLSSAKTPSPTTNKHLYNDNSAADDSTFILTAAVFQPARAQTPNF</sequence>
<feature type="coiled-coil region" evidence="1">
    <location>
        <begin position="454"/>
        <end position="481"/>
    </location>
</feature>
<dbReference type="EMBL" id="KQ964251">
    <property type="protein sequence ID" value="KXJ91094.1"/>
    <property type="molecule type" value="Genomic_DNA"/>
</dbReference>
<dbReference type="STRING" id="196109.A0A136J1Y8"/>
<reference evidence="5" key="1">
    <citation type="submission" date="2016-02" db="EMBL/GenBank/DDBJ databases">
        <title>Draft genome sequence of Microdochium bolleyi, a fungal endophyte of beachgrass.</title>
        <authorList>
            <consortium name="DOE Joint Genome Institute"/>
            <person name="David A.S."/>
            <person name="May G."/>
            <person name="Haridas S."/>
            <person name="Lim J."/>
            <person name="Wang M."/>
            <person name="Labutti K."/>
            <person name="Lipzen A."/>
            <person name="Barry K."/>
            <person name="Grigoriev I.V."/>
        </authorList>
    </citation>
    <scope>NUCLEOTIDE SEQUENCE [LARGE SCALE GENOMIC DNA]</scope>
    <source>
        <strain evidence="5">J235TASD1</strain>
    </source>
</reference>
<feature type="compositionally biased region" description="Polar residues" evidence="2">
    <location>
        <begin position="643"/>
        <end position="661"/>
    </location>
</feature>